<reference evidence="1 2" key="1">
    <citation type="journal article" date="2018" name="Mol. Biol. Evol.">
        <title>Broad Genomic Sampling Reveals a Smut Pathogenic Ancestry of the Fungal Clade Ustilaginomycotina.</title>
        <authorList>
            <person name="Kijpornyongpan T."/>
            <person name="Mondo S.J."/>
            <person name="Barry K."/>
            <person name="Sandor L."/>
            <person name="Lee J."/>
            <person name="Lipzen A."/>
            <person name="Pangilinan J."/>
            <person name="LaButti K."/>
            <person name="Hainaut M."/>
            <person name="Henrissat B."/>
            <person name="Grigoriev I.V."/>
            <person name="Spatafora J.W."/>
            <person name="Aime M.C."/>
        </authorList>
    </citation>
    <scope>NUCLEOTIDE SEQUENCE [LARGE SCALE GENOMIC DNA]</scope>
    <source>
        <strain evidence="1 2">SA 807</strain>
    </source>
</reference>
<sequence>MSRVNSSLPLLRQALTGANHAPIVARSIHTSCSSSFASSSSSSSTPSAESSSQSSSTSVAPQLGSKQQKPKKLSPVLPRTFIPPARIVVGPTQINRLQEHYKRTLSSDLLYMIYDHPDPTKPREEVVTSTSEAEEVDRNRRWDLSDPYAKQRPARAPRGNRRLQPLTRPISLDQTARDMPKLERIVLSCFSKDSITNKHNLIPLVAMVRAITGLSPLGTNADLGLMGITSGSKLANRGSGYVEIIKAKSGVASFKLRPGMPIGVKATLFGPEAYDFLEVLTTFVLPRLRSFNGFPLPPSSEIASSPSAVSGVVSLGMGPEAMGLFPQVEVNLDQYPGRGVGFQIDCITNRRGRKATENARTLLSGLGVPFVRRGDV</sequence>
<keyword evidence="1" id="KW-0689">Ribosomal protein</keyword>
<evidence type="ECO:0000313" key="2">
    <source>
        <dbReference type="Proteomes" id="UP000245626"/>
    </source>
</evidence>
<gene>
    <name evidence="1" type="ORF">IE53DRAFT_322374</name>
</gene>
<proteinExistence type="predicted"/>
<name>A0ACD0NLS4_9BASI</name>
<dbReference type="Proteomes" id="UP000245626">
    <property type="component" value="Unassembled WGS sequence"/>
</dbReference>
<evidence type="ECO:0000313" key="1">
    <source>
        <dbReference type="EMBL" id="PWN46761.1"/>
    </source>
</evidence>
<keyword evidence="2" id="KW-1185">Reference proteome</keyword>
<keyword evidence="1" id="KW-0687">Ribonucleoprotein</keyword>
<accession>A0ACD0NLS4</accession>
<protein>
    <submittedName>
        <fullName evidence="1">Ribosomal protein L5</fullName>
    </submittedName>
</protein>
<organism evidence="1 2">
    <name type="scientific">Violaceomyces palustris</name>
    <dbReference type="NCBI Taxonomy" id="1673888"/>
    <lineage>
        <taxon>Eukaryota</taxon>
        <taxon>Fungi</taxon>
        <taxon>Dikarya</taxon>
        <taxon>Basidiomycota</taxon>
        <taxon>Ustilaginomycotina</taxon>
        <taxon>Ustilaginomycetes</taxon>
        <taxon>Violaceomycetales</taxon>
        <taxon>Violaceomycetaceae</taxon>
        <taxon>Violaceomyces</taxon>
    </lineage>
</organism>
<dbReference type="EMBL" id="KZ820722">
    <property type="protein sequence ID" value="PWN46761.1"/>
    <property type="molecule type" value="Genomic_DNA"/>
</dbReference>